<organism evidence="3 4">
    <name type="scientific">Yanshouia hominis</name>
    <dbReference type="NCBI Taxonomy" id="2763673"/>
    <lineage>
        <taxon>Bacteria</taxon>
        <taxon>Bacillati</taxon>
        <taxon>Bacillota</taxon>
        <taxon>Clostridia</taxon>
        <taxon>Eubacteriales</taxon>
        <taxon>Oscillospiraceae</taxon>
        <taxon>Yanshouia</taxon>
    </lineage>
</organism>
<dbReference type="RefSeq" id="WP_093369346.1">
    <property type="nucleotide sequence ID" value="NZ_JACRTB010000008.1"/>
</dbReference>
<protein>
    <submittedName>
        <fullName evidence="3">Tripartite tricarboxylate transporter TctB family protein</fullName>
    </submittedName>
</protein>
<sequence>MKLNKNVVFSLALIVFAGVVIVLSMQLQSLFLSQSGDIGPKAFPIGAAAALILCAIGKMLTEGRHEAKPLFDREGWKRVGIMFAIMIGYLAAMWYVGYLISTLVFTPMLVVAMREDRKLRPVTLAIFSVVTTTVLYFVFQNIIMVTLPTGVLFR</sequence>
<dbReference type="InterPro" id="IPR009936">
    <property type="entry name" value="DUF1468"/>
</dbReference>
<evidence type="ECO:0000259" key="2">
    <source>
        <dbReference type="Pfam" id="PF07331"/>
    </source>
</evidence>
<feature type="transmembrane region" description="Helical" evidence="1">
    <location>
        <begin position="7"/>
        <end position="27"/>
    </location>
</feature>
<feature type="transmembrane region" description="Helical" evidence="1">
    <location>
        <begin position="125"/>
        <end position="153"/>
    </location>
</feature>
<reference evidence="3 4" key="1">
    <citation type="submission" date="2020-08" db="EMBL/GenBank/DDBJ databases">
        <title>Genome public.</title>
        <authorList>
            <person name="Liu C."/>
            <person name="Sun Q."/>
        </authorList>
    </citation>
    <scope>NUCLEOTIDE SEQUENCE [LARGE SCALE GENOMIC DNA]</scope>
    <source>
        <strain evidence="3 4">BX1</strain>
    </source>
</reference>
<keyword evidence="4" id="KW-1185">Reference proteome</keyword>
<feature type="transmembrane region" description="Helical" evidence="1">
    <location>
        <begin position="81"/>
        <end position="105"/>
    </location>
</feature>
<dbReference type="EMBL" id="JACRTB010000008">
    <property type="protein sequence ID" value="MBC8576025.1"/>
    <property type="molecule type" value="Genomic_DNA"/>
</dbReference>
<comment type="caution">
    <text evidence="3">The sequence shown here is derived from an EMBL/GenBank/DDBJ whole genome shotgun (WGS) entry which is preliminary data.</text>
</comment>
<dbReference type="Proteomes" id="UP000658131">
    <property type="component" value="Unassembled WGS sequence"/>
</dbReference>
<accession>A0ABR7NIK8</accession>
<keyword evidence="1" id="KW-1133">Transmembrane helix</keyword>
<feature type="domain" description="DUF1468" evidence="2">
    <location>
        <begin position="8"/>
        <end position="148"/>
    </location>
</feature>
<dbReference type="Pfam" id="PF07331">
    <property type="entry name" value="TctB"/>
    <property type="match status" value="1"/>
</dbReference>
<proteinExistence type="predicted"/>
<evidence type="ECO:0000313" key="4">
    <source>
        <dbReference type="Proteomes" id="UP000658131"/>
    </source>
</evidence>
<gene>
    <name evidence="3" type="ORF">H8717_06335</name>
</gene>
<keyword evidence="1" id="KW-0472">Membrane</keyword>
<evidence type="ECO:0000313" key="3">
    <source>
        <dbReference type="EMBL" id="MBC8576025.1"/>
    </source>
</evidence>
<name>A0ABR7NIK8_9FIRM</name>
<evidence type="ECO:0000256" key="1">
    <source>
        <dbReference type="SAM" id="Phobius"/>
    </source>
</evidence>
<keyword evidence="1" id="KW-0812">Transmembrane</keyword>